<sequence length="77" mass="8648">MEGKEETSTTLALEKEGRSLLISMQEGWQYIKAIFTGQVKKARARTEQEASEADLQTAKRQVEAADSAEEKKKKLSM</sequence>
<dbReference type="EMBL" id="NMUH01016573">
    <property type="protein sequence ID" value="MQM23498.1"/>
    <property type="molecule type" value="Genomic_DNA"/>
</dbReference>
<keyword evidence="3" id="KW-1185">Reference proteome</keyword>
<accession>A0A843XTU1</accession>
<organism evidence="2 3">
    <name type="scientific">Colocasia esculenta</name>
    <name type="common">Wild taro</name>
    <name type="synonym">Arum esculentum</name>
    <dbReference type="NCBI Taxonomy" id="4460"/>
    <lineage>
        <taxon>Eukaryota</taxon>
        <taxon>Viridiplantae</taxon>
        <taxon>Streptophyta</taxon>
        <taxon>Embryophyta</taxon>
        <taxon>Tracheophyta</taxon>
        <taxon>Spermatophyta</taxon>
        <taxon>Magnoliopsida</taxon>
        <taxon>Liliopsida</taxon>
        <taxon>Araceae</taxon>
        <taxon>Aroideae</taxon>
        <taxon>Colocasieae</taxon>
        <taxon>Colocasia</taxon>
    </lineage>
</organism>
<comment type="caution">
    <text evidence="2">The sequence shown here is derived from an EMBL/GenBank/DDBJ whole genome shotgun (WGS) entry which is preliminary data.</text>
</comment>
<evidence type="ECO:0000313" key="2">
    <source>
        <dbReference type="EMBL" id="MQM23498.1"/>
    </source>
</evidence>
<feature type="compositionally biased region" description="Basic and acidic residues" evidence="1">
    <location>
        <begin position="60"/>
        <end position="77"/>
    </location>
</feature>
<protein>
    <submittedName>
        <fullName evidence="2">Uncharacterized protein</fullName>
    </submittedName>
</protein>
<dbReference type="Proteomes" id="UP000652761">
    <property type="component" value="Unassembled WGS sequence"/>
</dbReference>
<reference evidence="2" key="1">
    <citation type="submission" date="2017-07" db="EMBL/GenBank/DDBJ databases">
        <title>Taro Niue Genome Assembly and Annotation.</title>
        <authorList>
            <person name="Atibalentja N."/>
            <person name="Keating K."/>
            <person name="Fields C.J."/>
        </authorList>
    </citation>
    <scope>NUCLEOTIDE SEQUENCE</scope>
    <source>
        <strain evidence="2">Niue_2</strain>
        <tissue evidence="2">Leaf</tissue>
    </source>
</reference>
<evidence type="ECO:0000256" key="1">
    <source>
        <dbReference type="SAM" id="MobiDB-lite"/>
    </source>
</evidence>
<name>A0A843XTU1_COLES</name>
<evidence type="ECO:0000313" key="3">
    <source>
        <dbReference type="Proteomes" id="UP000652761"/>
    </source>
</evidence>
<feature type="region of interest" description="Disordered" evidence="1">
    <location>
        <begin position="45"/>
        <end position="77"/>
    </location>
</feature>
<dbReference type="OrthoDB" id="678007at2759"/>
<dbReference type="AlphaFoldDB" id="A0A843XTU1"/>
<gene>
    <name evidence="2" type="ORF">Taro_056563</name>
</gene>
<proteinExistence type="predicted"/>